<reference evidence="2 3" key="1">
    <citation type="submission" date="2018-09" db="EMBL/GenBank/DDBJ databases">
        <authorList>
            <person name="Tagini F."/>
        </authorList>
    </citation>
    <scope>NUCLEOTIDE SEQUENCE [LARGE SCALE GENOMIC DNA]</scope>
    <source>
        <strain evidence="2 3">MK136</strain>
    </source>
</reference>
<evidence type="ECO:0000313" key="2">
    <source>
        <dbReference type="EMBL" id="VBA39491.1"/>
    </source>
</evidence>
<protein>
    <submittedName>
        <fullName evidence="2">Uncharacterized protein</fullName>
    </submittedName>
</protein>
<evidence type="ECO:0000313" key="3">
    <source>
        <dbReference type="Proteomes" id="UP000273307"/>
    </source>
</evidence>
<name>A0A498Q2D9_9MYCO</name>
<proteinExistence type="predicted"/>
<dbReference type="AlphaFoldDB" id="A0A498Q2D9"/>
<keyword evidence="3" id="KW-1185">Reference proteome</keyword>
<feature type="region of interest" description="Disordered" evidence="1">
    <location>
        <begin position="22"/>
        <end position="49"/>
    </location>
</feature>
<dbReference type="Proteomes" id="UP000273307">
    <property type="component" value="Unassembled WGS sequence"/>
</dbReference>
<sequence length="317" mass="33968">MDIPPTTARGLDERSFLNMARKPKRAGAQGDSPCADSAGHALARTTVSRRRRRIATATLGALAFSSGITGALNAGGSANSYTGVGRLALTLIAHDGFKLDSCTANTNDNPVNDLTDNSLVNSLQNDTTTVTADFGDNGESSSATQLADAATDLVVDLGERPVITRAANFDDYDDSSDDEIGVADYLPSPGASRKLEEANFHPLPAAADPNEIPNDDGVRHQGFNDQYFVDLLDQLPYSRVVGPAEADNFVEPNPATYITFNGDDYLPRQEFYEVLREMRASAGDAGTAFFGNVDFEGETPNDTFEYDIRSTYDESPS</sequence>
<organism evidence="2 3">
    <name type="scientific">Mycobacterium attenuatum</name>
    <dbReference type="NCBI Taxonomy" id="2341086"/>
    <lineage>
        <taxon>Bacteria</taxon>
        <taxon>Bacillati</taxon>
        <taxon>Actinomycetota</taxon>
        <taxon>Actinomycetes</taxon>
        <taxon>Mycobacteriales</taxon>
        <taxon>Mycobacteriaceae</taxon>
        <taxon>Mycobacterium</taxon>
    </lineage>
</organism>
<gene>
    <name evidence="2" type="ORF">LAUMK136_03018</name>
</gene>
<accession>A0A498Q2D9</accession>
<dbReference type="EMBL" id="UPHP01000071">
    <property type="protein sequence ID" value="VBA39491.1"/>
    <property type="molecule type" value="Genomic_DNA"/>
</dbReference>
<evidence type="ECO:0000256" key="1">
    <source>
        <dbReference type="SAM" id="MobiDB-lite"/>
    </source>
</evidence>